<dbReference type="InterPro" id="IPR050490">
    <property type="entry name" value="Bact_solute-bd_prot1"/>
</dbReference>
<comment type="caution">
    <text evidence="2">The sequence shown here is derived from an EMBL/GenBank/DDBJ whole genome shotgun (WGS) entry which is preliminary data.</text>
</comment>
<keyword evidence="3" id="KW-1185">Reference proteome</keyword>
<sequence>MLALLVLLCACADRGSSPGTPSNDGERPVVTLMAPLHFPNTPSDSIVRSIENLTGTKLAIEWVRDEIYTDKMNTALTTSSLKKATFVKYTDYILMKNAIRSDQFWEIGPYLDDYPNLKNLNPNILLQTAVDGKIYGLYTERPSSRQGIMIREDWLNRLHLQKPGNLDELYRVMRAFTYDDPDGNGKNDTIGLTDRDDLVFGAFKTLSSYFGTPNDWGVEGDRLVPEFETKGYLDTMNFMRKLYKEKIINSDFAITSKDVQRDQLIRGMAGVYIGAMSDVQRLSDEAKKVNPAARFTLVNRLAGPDGYKVWSIPNFNGLYLFSKNAIKTEEELKQVLAFFDRTMDPDVANLMKYGEEGRHYRLEGDEVYLPEESTQLRVDEVASLYALMIADLHNPNIRKVARQEPLWESADRLIEDNESFIVPDPTVGLESRTFDEKSAELGRIITDATYNYMLGKLDESGFRKEVEHWKTSGGDQVIREYEQAYFHREN</sequence>
<evidence type="ECO:0000313" key="3">
    <source>
        <dbReference type="Proteomes" id="UP000564644"/>
    </source>
</evidence>
<keyword evidence="1" id="KW-0732">Signal</keyword>
<dbReference type="Proteomes" id="UP000564644">
    <property type="component" value="Unassembled WGS sequence"/>
</dbReference>
<evidence type="ECO:0000256" key="1">
    <source>
        <dbReference type="ARBA" id="ARBA00022729"/>
    </source>
</evidence>
<gene>
    <name evidence="2" type="ORF">H7C18_03410</name>
</gene>
<organism evidence="2 3">
    <name type="scientific">Cohnella zeiphila</name>
    <dbReference type="NCBI Taxonomy" id="2761120"/>
    <lineage>
        <taxon>Bacteria</taxon>
        <taxon>Bacillati</taxon>
        <taxon>Bacillota</taxon>
        <taxon>Bacilli</taxon>
        <taxon>Bacillales</taxon>
        <taxon>Paenibacillaceae</taxon>
        <taxon>Cohnella</taxon>
    </lineage>
</organism>
<name>A0A7X0SH83_9BACL</name>
<dbReference type="PANTHER" id="PTHR43649">
    <property type="entry name" value="ARABINOSE-BINDING PROTEIN-RELATED"/>
    <property type="match status" value="1"/>
</dbReference>
<dbReference type="PANTHER" id="PTHR43649:SF33">
    <property type="entry name" value="POLYGALACTURONAN_RHAMNOGALACTURONAN-BINDING PROTEIN YTCQ"/>
    <property type="match status" value="1"/>
</dbReference>
<dbReference type="CDD" id="cd13580">
    <property type="entry name" value="PBP2_AlgQ_like_1"/>
    <property type="match status" value="1"/>
</dbReference>
<reference evidence="2 3" key="1">
    <citation type="submission" date="2020-08" db="EMBL/GenBank/DDBJ databases">
        <title>Cohnella phylogeny.</title>
        <authorList>
            <person name="Dunlap C."/>
        </authorList>
    </citation>
    <scope>NUCLEOTIDE SEQUENCE [LARGE SCALE GENOMIC DNA]</scope>
    <source>
        <strain evidence="2 3">CBP 2801</strain>
    </source>
</reference>
<evidence type="ECO:0000313" key="2">
    <source>
        <dbReference type="EMBL" id="MBB6729935.1"/>
    </source>
</evidence>
<proteinExistence type="predicted"/>
<dbReference type="AlphaFoldDB" id="A0A7X0SH83"/>
<dbReference type="EMBL" id="JACJVO010000003">
    <property type="protein sequence ID" value="MBB6729935.1"/>
    <property type="molecule type" value="Genomic_DNA"/>
</dbReference>
<dbReference type="SUPFAM" id="SSF53850">
    <property type="entry name" value="Periplasmic binding protein-like II"/>
    <property type="match status" value="1"/>
</dbReference>
<protein>
    <submittedName>
        <fullName evidence="2">Extracellular solute-binding protein</fullName>
    </submittedName>
</protein>
<dbReference type="Gene3D" id="3.40.190.10">
    <property type="entry name" value="Periplasmic binding protein-like II"/>
    <property type="match status" value="2"/>
</dbReference>
<accession>A0A7X0SH83</accession>